<dbReference type="PROSITE" id="PS00070">
    <property type="entry name" value="ALDEHYDE_DEHYDR_CYS"/>
    <property type="match status" value="1"/>
</dbReference>
<accession>A0ABX5L8S1</accession>
<dbReference type="InterPro" id="IPR044086">
    <property type="entry name" value="LUC3-like"/>
</dbReference>
<keyword evidence="6" id="KW-1185">Reference proteome</keyword>
<dbReference type="Proteomes" id="UP000245514">
    <property type="component" value="Unassembled WGS sequence"/>
</dbReference>
<feature type="domain" description="Aldehyde dehydrogenase" evidence="4">
    <location>
        <begin position="4"/>
        <end position="451"/>
    </location>
</feature>
<dbReference type="PANTHER" id="PTHR43353">
    <property type="entry name" value="SUCCINATE-SEMIALDEHYDE DEHYDROGENASE, MITOCHONDRIAL"/>
    <property type="match status" value="1"/>
</dbReference>
<dbReference type="InterPro" id="IPR016162">
    <property type="entry name" value="Ald_DH_N"/>
</dbReference>
<dbReference type="EMBL" id="QFWG01000004">
    <property type="protein sequence ID" value="PWI28037.1"/>
    <property type="molecule type" value="Genomic_DNA"/>
</dbReference>
<feature type="active site" evidence="2">
    <location>
        <position position="228"/>
    </location>
</feature>
<keyword evidence="1 3" id="KW-0560">Oxidoreductase</keyword>
<dbReference type="InterPro" id="IPR015590">
    <property type="entry name" value="Aldehyde_DH_dom"/>
</dbReference>
<evidence type="ECO:0000313" key="6">
    <source>
        <dbReference type="Proteomes" id="UP000245514"/>
    </source>
</evidence>
<dbReference type="RefSeq" id="WP_109303549.1">
    <property type="nucleotide sequence ID" value="NZ_QFWG01000004.1"/>
</dbReference>
<organism evidence="5 6">
    <name type="scientific">Pseudoglutamicibacter cumminsii</name>
    <dbReference type="NCBI Taxonomy" id="156979"/>
    <lineage>
        <taxon>Bacteria</taxon>
        <taxon>Bacillati</taxon>
        <taxon>Actinomycetota</taxon>
        <taxon>Actinomycetes</taxon>
        <taxon>Micrococcales</taxon>
        <taxon>Micrococcaceae</taxon>
        <taxon>Pseudoglutamicibacter</taxon>
    </lineage>
</organism>
<dbReference type="PANTHER" id="PTHR43353:SF5">
    <property type="entry name" value="SUCCINATE-SEMIALDEHYDE DEHYDROGENASE, MITOCHONDRIAL"/>
    <property type="match status" value="1"/>
</dbReference>
<dbReference type="InterPro" id="IPR016160">
    <property type="entry name" value="Ald_DH_CS_CYS"/>
</dbReference>
<evidence type="ECO:0000313" key="5">
    <source>
        <dbReference type="EMBL" id="PWI28037.1"/>
    </source>
</evidence>
<name>A0ABX5L8S1_9MICC</name>
<comment type="caution">
    <text evidence="5">The sequence shown here is derived from an EMBL/GenBank/DDBJ whole genome shotgun (WGS) entry which is preliminary data.</text>
</comment>
<reference evidence="5 6" key="1">
    <citation type="submission" date="2018-05" db="EMBL/GenBank/DDBJ databases">
        <title>Draft Genome Sequence of Arthrobacter cumminsii IME1328, Isolated from a Patient Who Suffered from Foot Ulcers in China.</title>
        <authorList>
            <person name="Li M."/>
            <person name="Jiang Z."/>
            <person name="Sun Q."/>
            <person name="Tong Y."/>
        </authorList>
    </citation>
    <scope>NUCLEOTIDE SEQUENCE [LARGE SCALE GENOMIC DNA]</scope>
    <source>
        <strain evidence="5 6">IME1328</strain>
    </source>
</reference>
<evidence type="ECO:0000259" key="4">
    <source>
        <dbReference type="Pfam" id="PF00171"/>
    </source>
</evidence>
<evidence type="ECO:0000256" key="1">
    <source>
        <dbReference type="ARBA" id="ARBA00023002"/>
    </source>
</evidence>
<comment type="similarity">
    <text evidence="3">Belongs to the aldehyde dehydrogenase family.</text>
</comment>
<protein>
    <submittedName>
        <fullName evidence="5">Aldehyde dehydrogenase</fullName>
    </submittedName>
</protein>
<gene>
    <name evidence="5" type="ORF">CAY35_04815</name>
</gene>
<dbReference type="Gene3D" id="3.40.309.10">
    <property type="entry name" value="Aldehyde Dehydrogenase, Chain A, domain 2"/>
    <property type="match status" value="1"/>
</dbReference>
<evidence type="ECO:0000256" key="2">
    <source>
        <dbReference type="PROSITE-ProRule" id="PRU10007"/>
    </source>
</evidence>
<dbReference type="InterPro" id="IPR029510">
    <property type="entry name" value="Ald_DH_CS_GLU"/>
</dbReference>
<dbReference type="Gene3D" id="3.40.605.10">
    <property type="entry name" value="Aldehyde Dehydrogenase, Chain A, domain 1"/>
    <property type="match status" value="1"/>
</dbReference>
<dbReference type="SUPFAM" id="SSF53720">
    <property type="entry name" value="ALDH-like"/>
    <property type="match status" value="1"/>
</dbReference>
<sequence>MSTHYDVLDPATLEVVARVPENTAEDTRQAAVRARAALRGWQRDRVARVEALVKIADKIEANLDALGEVLSREQGKPIAEAKMEFKVSAGLFRYYATLDWEDTISLPERDGRNVEVLNRPVGVVGTITPWNFPISLLCVKLAPALIAGCTVLAKPAPTTPASAIALIELMNSVLPEHVVQVLTGSNRTVSVALASEPLVNKISYTGSTAVGTSLMQQAAENVTRVTMELGGNDAAIVLDDADIEVAARGIISSAFRNAGQVCMAVKRVYVPESMRADFTEAVVEEVNKFVLGRGIDVATTLGPMHNASQRDYVRELIDAAASDGATVLAGHQRCELPGYFQTPTIVANAEQDMRIVREEQFGAALPIVSYSSLDQAIELANDSEFGLGASIWTPDMERARQLAPELETGTVWINQHTVVELDAPFGGWKQSGIGRERGRWGLDAYLEPTTVNRRAHN</sequence>
<dbReference type="CDD" id="cd07106">
    <property type="entry name" value="ALDH_AldA-AAD23400"/>
    <property type="match status" value="1"/>
</dbReference>
<dbReference type="Pfam" id="PF00171">
    <property type="entry name" value="Aldedh"/>
    <property type="match status" value="1"/>
</dbReference>
<dbReference type="InterPro" id="IPR050740">
    <property type="entry name" value="Aldehyde_DH_Superfamily"/>
</dbReference>
<dbReference type="InterPro" id="IPR016163">
    <property type="entry name" value="Ald_DH_C"/>
</dbReference>
<dbReference type="PROSITE" id="PS00687">
    <property type="entry name" value="ALDEHYDE_DEHYDR_GLU"/>
    <property type="match status" value="1"/>
</dbReference>
<evidence type="ECO:0000256" key="3">
    <source>
        <dbReference type="RuleBase" id="RU003345"/>
    </source>
</evidence>
<dbReference type="InterPro" id="IPR016161">
    <property type="entry name" value="Ald_DH/histidinol_DH"/>
</dbReference>
<proteinExistence type="inferred from homology"/>